<keyword evidence="1" id="KW-0812">Transmembrane</keyword>
<sequence>MKNQTSTPLLFISYRRDDSADVTGRIYDRLIQYFGKDTIFKDVDSIPIGVDFRQYIDQEVGRCQILLAIIGQQWLNITDTTGKRRLDDPQDFVRLEIESALKRNIPVVPVLVRGAKVPTEQELPPSLRELAYRNGSLVRSDPDFHGDLDRLILGIERHLEEHQAKSPQPSLKTSFPFKFKSWWLLGGLGGAIALILGIGSLLSQVSIFVDIQPLQYKQLEKFLNEQNWQAADRETAKIMLAATGREQEKWIDKKGINQMSCQEIRKIDDLWLKASQGKFGFSTQREIWRKVANNDKFGDLIGWRQNNQWLTTDQLQFNLSAPKGHLPSSSREGKLSGGWLVWYLLPMTTTGNQSDSKASQCWPEEKAVSFSDSASAFS</sequence>
<feature type="domain" description="GUN4-like" evidence="2">
    <location>
        <begin position="214"/>
        <end position="330"/>
    </location>
</feature>
<keyword evidence="1" id="KW-0472">Membrane</keyword>
<name>B7K196_RIPO1</name>
<reference evidence="5" key="1">
    <citation type="journal article" date="2011" name="MBio">
        <title>Novel metabolic attributes of the genus Cyanothece, comprising a group of unicellular nitrogen-fixing Cyanobacteria.</title>
        <authorList>
            <person name="Bandyopadhyay A."/>
            <person name="Elvitigala T."/>
            <person name="Welsh E."/>
            <person name="Stockel J."/>
            <person name="Liberton M."/>
            <person name="Min H."/>
            <person name="Sherman L.A."/>
            <person name="Pakrasi H.B."/>
        </authorList>
    </citation>
    <scope>NUCLEOTIDE SEQUENCE [LARGE SCALE GENOMIC DNA]</scope>
    <source>
        <strain evidence="5">PCC 8801</strain>
    </source>
</reference>
<dbReference type="Pfam" id="PF13676">
    <property type="entry name" value="TIR_2"/>
    <property type="match status" value="1"/>
</dbReference>
<evidence type="ECO:0000313" key="5">
    <source>
        <dbReference type="Proteomes" id="UP000008204"/>
    </source>
</evidence>
<dbReference type="Gene3D" id="3.40.50.10140">
    <property type="entry name" value="Toll/interleukin-1 receptor homology (TIR) domain"/>
    <property type="match status" value="1"/>
</dbReference>
<gene>
    <name evidence="4" type="ordered locus">PCC8801_2272</name>
</gene>
<evidence type="ECO:0000259" key="2">
    <source>
        <dbReference type="Pfam" id="PF05419"/>
    </source>
</evidence>
<dbReference type="GO" id="GO:0046906">
    <property type="term" value="F:tetrapyrrole binding"/>
    <property type="evidence" value="ECO:0007669"/>
    <property type="project" value="TreeGrafter"/>
</dbReference>
<keyword evidence="1" id="KW-1133">Transmembrane helix</keyword>
<keyword evidence="5" id="KW-1185">Reference proteome</keyword>
<dbReference type="InterPro" id="IPR035897">
    <property type="entry name" value="Toll_tir_struct_dom_sf"/>
</dbReference>
<evidence type="ECO:0000256" key="1">
    <source>
        <dbReference type="SAM" id="Phobius"/>
    </source>
</evidence>
<dbReference type="EMBL" id="CP001287">
    <property type="protein sequence ID" value="ACK66291.1"/>
    <property type="molecule type" value="Genomic_DNA"/>
</dbReference>
<dbReference type="HOGENOM" id="CLU_730990_0_0_3"/>
<feature type="transmembrane region" description="Helical" evidence="1">
    <location>
        <begin position="182"/>
        <end position="202"/>
    </location>
</feature>
<proteinExistence type="predicted"/>
<dbReference type="eggNOG" id="COG2815">
    <property type="taxonomic scope" value="Bacteria"/>
</dbReference>
<dbReference type="InterPro" id="IPR000157">
    <property type="entry name" value="TIR_dom"/>
</dbReference>
<dbReference type="SUPFAM" id="SSF52200">
    <property type="entry name" value="Toll/Interleukin receptor TIR domain"/>
    <property type="match status" value="1"/>
</dbReference>
<dbReference type="PANTHER" id="PTHR34800">
    <property type="entry name" value="TETRAPYRROLE-BINDING PROTEIN, CHLOROPLASTIC"/>
    <property type="match status" value="1"/>
</dbReference>
<dbReference type="STRING" id="41431.PCC8801_2272"/>
<evidence type="ECO:0000313" key="4">
    <source>
        <dbReference type="EMBL" id="ACK66291.1"/>
    </source>
</evidence>
<dbReference type="eggNOG" id="COG4249">
    <property type="taxonomic scope" value="Bacteria"/>
</dbReference>
<dbReference type="Gene3D" id="1.10.10.1770">
    <property type="entry name" value="Gun4-like"/>
    <property type="match status" value="1"/>
</dbReference>
<dbReference type="GO" id="GO:0007165">
    <property type="term" value="P:signal transduction"/>
    <property type="evidence" value="ECO:0007669"/>
    <property type="project" value="InterPro"/>
</dbReference>
<protein>
    <submittedName>
        <fullName evidence="4">GUN4 domain protein</fullName>
    </submittedName>
</protein>
<dbReference type="Gene3D" id="1.25.40.620">
    <property type="match status" value="1"/>
</dbReference>
<organism evidence="4 5">
    <name type="scientific">Rippkaea orientalis (strain PCC 8801 / RF-1)</name>
    <name type="common">Cyanothece sp. (strain PCC 8801)</name>
    <dbReference type="NCBI Taxonomy" id="41431"/>
    <lineage>
        <taxon>Bacteria</taxon>
        <taxon>Bacillati</taxon>
        <taxon>Cyanobacteriota</taxon>
        <taxon>Cyanophyceae</taxon>
        <taxon>Oscillatoriophycideae</taxon>
        <taxon>Chroococcales</taxon>
        <taxon>Aphanothecaceae</taxon>
        <taxon>Rippkaea</taxon>
        <taxon>Rippkaea orientalis</taxon>
    </lineage>
</organism>
<dbReference type="Proteomes" id="UP000008204">
    <property type="component" value="Chromosome"/>
</dbReference>
<feature type="domain" description="TIR" evidence="3">
    <location>
        <begin position="11"/>
        <end position="133"/>
    </location>
</feature>
<dbReference type="OrthoDB" id="7915178at2"/>
<evidence type="ECO:0000259" key="3">
    <source>
        <dbReference type="Pfam" id="PF13676"/>
    </source>
</evidence>
<dbReference type="AlphaFoldDB" id="B7K196"/>
<dbReference type="InterPro" id="IPR037215">
    <property type="entry name" value="GUN4-like_sf"/>
</dbReference>
<dbReference type="KEGG" id="cyp:PCC8801_2272"/>
<dbReference type="CDD" id="cd16383">
    <property type="entry name" value="GUN4"/>
    <property type="match status" value="1"/>
</dbReference>
<dbReference type="Pfam" id="PF05419">
    <property type="entry name" value="GUN4"/>
    <property type="match status" value="1"/>
</dbReference>
<dbReference type="PANTHER" id="PTHR34800:SF1">
    <property type="entry name" value="TETRAPYRROLE-BINDING PROTEIN, CHLOROPLASTIC"/>
    <property type="match status" value="1"/>
</dbReference>
<accession>B7K196</accession>
<dbReference type="RefSeq" id="WP_012595559.1">
    <property type="nucleotide sequence ID" value="NC_011726.1"/>
</dbReference>
<dbReference type="InterPro" id="IPR008629">
    <property type="entry name" value="GUN4-like"/>
</dbReference>
<dbReference type="SUPFAM" id="SSF140869">
    <property type="entry name" value="GUN4-like"/>
    <property type="match status" value="1"/>
</dbReference>